<dbReference type="EMBL" id="PPSL01000002">
    <property type="protein sequence ID" value="PQJ11395.1"/>
    <property type="molecule type" value="Genomic_DNA"/>
</dbReference>
<comment type="caution">
    <text evidence="2">The sequence shown here is derived from an EMBL/GenBank/DDBJ whole genome shotgun (WGS) entry which is preliminary data.</text>
</comment>
<dbReference type="Proteomes" id="UP000239872">
    <property type="component" value="Unassembled WGS sequence"/>
</dbReference>
<reference evidence="2 3" key="1">
    <citation type="submission" date="2018-01" db="EMBL/GenBank/DDBJ databases">
        <title>A novel member of the phylum Bacteroidetes isolated from glacier ice.</title>
        <authorList>
            <person name="Liu Q."/>
            <person name="Xin Y.-H."/>
        </authorList>
    </citation>
    <scope>NUCLEOTIDE SEQUENCE [LARGE SCALE GENOMIC DNA]</scope>
    <source>
        <strain evidence="2 3">RB1R16</strain>
    </source>
</reference>
<evidence type="ECO:0000256" key="1">
    <source>
        <dbReference type="SAM" id="Phobius"/>
    </source>
</evidence>
<dbReference type="RefSeq" id="WP_105038274.1">
    <property type="nucleotide sequence ID" value="NZ_PPSL01000002.1"/>
</dbReference>
<keyword evidence="1" id="KW-0812">Transmembrane</keyword>
<sequence>MKKFKVLLVIVLLLNALYSAYMYEYYAYNSKTSSFAVTYFNKDLSNPKLNHEETMVLIEHWKCVNIECDKSKKEWLNIMLFNVVILFLVVVVPRANKKSSKFELME</sequence>
<name>A0A2S7SXU0_9BACT</name>
<protein>
    <submittedName>
        <fullName evidence="2">Uncharacterized protein</fullName>
    </submittedName>
</protein>
<proteinExistence type="predicted"/>
<evidence type="ECO:0000313" key="2">
    <source>
        <dbReference type="EMBL" id="PQJ11395.1"/>
    </source>
</evidence>
<feature type="transmembrane region" description="Helical" evidence="1">
    <location>
        <begin position="75"/>
        <end position="95"/>
    </location>
</feature>
<keyword evidence="1" id="KW-1133">Transmembrane helix</keyword>
<keyword evidence="1" id="KW-0472">Membrane</keyword>
<gene>
    <name evidence="2" type="ORF">CJD36_006225</name>
</gene>
<evidence type="ECO:0000313" key="3">
    <source>
        <dbReference type="Proteomes" id="UP000239872"/>
    </source>
</evidence>
<dbReference type="AlphaFoldDB" id="A0A2S7SXU0"/>
<keyword evidence="3" id="KW-1185">Reference proteome</keyword>
<accession>A0A2S7SXU0</accession>
<organism evidence="2 3">
    <name type="scientific">Flavipsychrobacter stenotrophus</name>
    <dbReference type="NCBI Taxonomy" id="2077091"/>
    <lineage>
        <taxon>Bacteria</taxon>
        <taxon>Pseudomonadati</taxon>
        <taxon>Bacteroidota</taxon>
        <taxon>Chitinophagia</taxon>
        <taxon>Chitinophagales</taxon>
        <taxon>Chitinophagaceae</taxon>
        <taxon>Flavipsychrobacter</taxon>
    </lineage>
</organism>